<comment type="caution">
    <text evidence="6">The sequence shown here is derived from an EMBL/GenBank/DDBJ whole genome shotgun (WGS) entry which is preliminary data.</text>
</comment>
<sequence length="310" mass="34855">MITYNINWKEFPHMTFAHTAILPYHAIDFPGNEKSVELSYIEKGSCELCIGGSRYTLPENGMLLLVKKNKISLRGDAEHVHHTVNLYGDYETDSGCGILLPLYFPITPRLEYLRIKLKEVITEFQLRDAAAQLKATAMTLEILSEISRVYESGADGAAHLYSPSEYLLSNGMKRYVAENLNRRFTLAELARELGKTPNYLNSVFKKVNGIPIRQYANQERIGAVRLLMQNYRLSLKEAGESIGITDQSYLSRLFKKVMGISAQKYFAEYKGETVTGLTSAAPLSPQRPAPLPQDRGSQSRPYDPPASHPD</sequence>
<dbReference type="InterPro" id="IPR018062">
    <property type="entry name" value="HTH_AraC-typ_CS"/>
</dbReference>
<evidence type="ECO:0000313" key="7">
    <source>
        <dbReference type="Proteomes" id="UP000824089"/>
    </source>
</evidence>
<dbReference type="PANTHER" id="PTHR43280:SF28">
    <property type="entry name" value="HTH-TYPE TRANSCRIPTIONAL ACTIVATOR RHAS"/>
    <property type="match status" value="1"/>
</dbReference>
<evidence type="ECO:0000313" key="6">
    <source>
        <dbReference type="EMBL" id="HIU30530.1"/>
    </source>
</evidence>
<evidence type="ECO:0000256" key="1">
    <source>
        <dbReference type="ARBA" id="ARBA00023015"/>
    </source>
</evidence>
<feature type="domain" description="HTH araC/xylS-type" evidence="5">
    <location>
        <begin position="170"/>
        <end position="268"/>
    </location>
</feature>
<dbReference type="PROSITE" id="PS00041">
    <property type="entry name" value="HTH_ARAC_FAMILY_1"/>
    <property type="match status" value="1"/>
</dbReference>
<evidence type="ECO:0000256" key="4">
    <source>
        <dbReference type="SAM" id="MobiDB-lite"/>
    </source>
</evidence>
<dbReference type="SUPFAM" id="SSF51215">
    <property type="entry name" value="Regulatory protein AraC"/>
    <property type="match status" value="1"/>
</dbReference>
<gene>
    <name evidence="6" type="ORF">IAD50_09590</name>
</gene>
<accession>A0A9D1LAU9</accession>
<dbReference type="Gene3D" id="1.10.10.60">
    <property type="entry name" value="Homeodomain-like"/>
    <property type="match status" value="1"/>
</dbReference>
<dbReference type="EMBL" id="DVMM01000213">
    <property type="protein sequence ID" value="HIU30530.1"/>
    <property type="molecule type" value="Genomic_DNA"/>
</dbReference>
<dbReference type="GO" id="GO:0003700">
    <property type="term" value="F:DNA-binding transcription factor activity"/>
    <property type="evidence" value="ECO:0007669"/>
    <property type="project" value="InterPro"/>
</dbReference>
<dbReference type="AlphaFoldDB" id="A0A9D1LAU9"/>
<dbReference type="Pfam" id="PF12833">
    <property type="entry name" value="HTH_18"/>
    <property type="match status" value="1"/>
</dbReference>
<keyword evidence="3" id="KW-0804">Transcription</keyword>
<dbReference type="PANTHER" id="PTHR43280">
    <property type="entry name" value="ARAC-FAMILY TRANSCRIPTIONAL REGULATOR"/>
    <property type="match status" value="1"/>
</dbReference>
<keyword evidence="2" id="KW-0238">DNA-binding</keyword>
<dbReference type="SMART" id="SM00342">
    <property type="entry name" value="HTH_ARAC"/>
    <property type="match status" value="1"/>
</dbReference>
<organism evidence="6 7">
    <name type="scientific">Candidatus Egerieisoma faecipullorum</name>
    <dbReference type="NCBI Taxonomy" id="2840963"/>
    <lineage>
        <taxon>Bacteria</taxon>
        <taxon>Bacillati</taxon>
        <taxon>Bacillota</taxon>
        <taxon>Clostridia</taxon>
        <taxon>Eubacteriales</taxon>
        <taxon>Clostridiaceae</taxon>
        <taxon>Clostridiaceae incertae sedis</taxon>
        <taxon>Candidatus Egerieisoma</taxon>
    </lineage>
</organism>
<dbReference type="InterPro" id="IPR018060">
    <property type="entry name" value="HTH_AraC"/>
</dbReference>
<dbReference type="SUPFAM" id="SSF46689">
    <property type="entry name" value="Homeodomain-like"/>
    <property type="match status" value="2"/>
</dbReference>
<reference evidence="6" key="2">
    <citation type="journal article" date="2021" name="PeerJ">
        <title>Extensive microbial diversity within the chicken gut microbiome revealed by metagenomics and culture.</title>
        <authorList>
            <person name="Gilroy R."/>
            <person name="Ravi A."/>
            <person name="Getino M."/>
            <person name="Pursley I."/>
            <person name="Horton D.L."/>
            <person name="Alikhan N.F."/>
            <person name="Baker D."/>
            <person name="Gharbi K."/>
            <person name="Hall N."/>
            <person name="Watson M."/>
            <person name="Adriaenssens E.M."/>
            <person name="Foster-Nyarko E."/>
            <person name="Jarju S."/>
            <person name="Secka A."/>
            <person name="Antonio M."/>
            <person name="Oren A."/>
            <person name="Chaudhuri R.R."/>
            <person name="La Ragione R."/>
            <person name="Hildebrand F."/>
            <person name="Pallen M.J."/>
        </authorList>
    </citation>
    <scope>NUCLEOTIDE SEQUENCE</scope>
    <source>
        <strain evidence="6">CHK195-4489</strain>
    </source>
</reference>
<dbReference type="InterPro" id="IPR009057">
    <property type="entry name" value="Homeodomain-like_sf"/>
</dbReference>
<dbReference type="Proteomes" id="UP000824089">
    <property type="component" value="Unassembled WGS sequence"/>
</dbReference>
<dbReference type="InterPro" id="IPR037923">
    <property type="entry name" value="HTH-like"/>
</dbReference>
<feature type="region of interest" description="Disordered" evidence="4">
    <location>
        <begin position="278"/>
        <end position="310"/>
    </location>
</feature>
<keyword evidence="1" id="KW-0805">Transcription regulation</keyword>
<proteinExistence type="predicted"/>
<dbReference type="PROSITE" id="PS01124">
    <property type="entry name" value="HTH_ARAC_FAMILY_2"/>
    <property type="match status" value="1"/>
</dbReference>
<name>A0A9D1LAU9_9CLOT</name>
<dbReference type="GO" id="GO:0043565">
    <property type="term" value="F:sequence-specific DNA binding"/>
    <property type="evidence" value="ECO:0007669"/>
    <property type="project" value="InterPro"/>
</dbReference>
<evidence type="ECO:0000256" key="2">
    <source>
        <dbReference type="ARBA" id="ARBA00023125"/>
    </source>
</evidence>
<evidence type="ECO:0000256" key="3">
    <source>
        <dbReference type="ARBA" id="ARBA00023163"/>
    </source>
</evidence>
<reference evidence="6" key="1">
    <citation type="submission" date="2020-10" db="EMBL/GenBank/DDBJ databases">
        <authorList>
            <person name="Gilroy R."/>
        </authorList>
    </citation>
    <scope>NUCLEOTIDE SEQUENCE</scope>
    <source>
        <strain evidence="6">CHK195-4489</strain>
    </source>
</reference>
<evidence type="ECO:0000259" key="5">
    <source>
        <dbReference type="PROSITE" id="PS01124"/>
    </source>
</evidence>
<protein>
    <submittedName>
        <fullName evidence="6">Helix-turn-helix transcriptional regulator</fullName>
    </submittedName>
</protein>